<dbReference type="PANTHER" id="PTHR38780">
    <property type="entry name" value="PROTEIN TUSC"/>
    <property type="match status" value="1"/>
</dbReference>
<name>A0A3N1NKA6_9GAMM</name>
<accession>A0A3N1NKA6</accession>
<evidence type="ECO:0000256" key="1">
    <source>
        <dbReference type="ARBA" id="ARBA00005996"/>
    </source>
</evidence>
<dbReference type="InterPro" id="IPR027396">
    <property type="entry name" value="DsrEFH-like"/>
</dbReference>
<proteinExistence type="inferred from homology"/>
<gene>
    <name evidence="2" type="ORF">EDC38_0845</name>
</gene>
<dbReference type="SUPFAM" id="SSF75169">
    <property type="entry name" value="DsrEFH-like"/>
    <property type="match status" value="1"/>
</dbReference>
<protein>
    <submittedName>
        <fullName evidence="2">tRNA 2-thiouridine synthesizing protein C</fullName>
    </submittedName>
</protein>
<sequence length="120" mass="13375">MSCRLLFVMRHAPYGSSTAREALDALLATAVFGQDVGVLFMNDGVFQLVRDQSPDTLPQKNLASSLQALPIYDVERLYVHTPSLTERGLVMSDLVMDNLIELDNRAVGRLFSEQDQLLSF</sequence>
<evidence type="ECO:0000313" key="3">
    <source>
        <dbReference type="Proteomes" id="UP000273643"/>
    </source>
</evidence>
<reference evidence="2 3" key="1">
    <citation type="submission" date="2018-11" db="EMBL/GenBank/DDBJ databases">
        <title>Genomic Encyclopedia of Type Strains, Phase IV (KMG-IV): sequencing the most valuable type-strain genomes for metagenomic binning, comparative biology and taxonomic classification.</title>
        <authorList>
            <person name="Goeker M."/>
        </authorList>
    </citation>
    <scope>NUCLEOTIDE SEQUENCE [LARGE SCALE GENOMIC DNA]</scope>
    <source>
        <strain evidence="2 3">DSM 16974</strain>
    </source>
</reference>
<dbReference type="AlphaFoldDB" id="A0A3N1NKA6"/>
<dbReference type="Pfam" id="PF02635">
    <property type="entry name" value="DsrE"/>
    <property type="match status" value="1"/>
</dbReference>
<dbReference type="PANTHER" id="PTHR38780:SF1">
    <property type="entry name" value="PROTEIN TUSC"/>
    <property type="match status" value="1"/>
</dbReference>
<dbReference type="EMBL" id="RJUK01000001">
    <property type="protein sequence ID" value="ROQ20244.1"/>
    <property type="molecule type" value="Genomic_DNA"/>
</dbReference>
<comment type="similarity">
    <text evidence="1">Belongs to the DsrF/TusC family.</text>
</comment>
<dbReference type="NCBIfam" id="NF001238">
    <property type="entry name" value="PRK00211.1"/>
    <property type="match status" value="1"/>
</dbReference>
<dbReference type="NCBIfam" id="TIGR03010">
    <property type="entry name" value="sulf_tusC_dsrF"/>
    <property type="match status" value="1"/>
</dbReference>
<comment type="caution">
    <text evidence="2">The sequence shown here is derived from an EMBL/GenBank/DDBJ whole genome shotgun (WGS) entry which is preliminary data.</text>
</comment>
<keyword evidence="3" id="KW-1185">Reference proteome</keyword>
<dbReference type="InterPro" id="IPR003787">
    <property type="entry name" value="Sulphur_relay_DsrE/F-like"/>
</dbReference>
<evidence type="ECO:0000313" key="2">
    <source>
        <dbReference type="EMBL" id="ROQ20244.1"/>
    </source>
</evidence>
<dbReference type="OrthoDB" id="9789418at2"/>
<dbReference type="Gene3D" id="3.40.1260.10">
    <property type="entry name" value="DsrEFH-like"/>
    <property type="match status" value="1"/>
</dbReference>
<dbReference type="RefSeq" id="WP_123637433.1">
    <property type="nucleotide sequence ID" value="NZ_JBHYFO010000002.1"/>
</dbReference>
<dbReference type="InterPro" id="IPR017462">
    <property type="entry name" value="Sulphur_relay_TusC/DsrF"/>
</dbReference>
<organism evidence="2 3">
    <name type="scientific">Marinimicrobium koreense</name>
    <dbReference type="NCBI Taxonomy" id="306545"/>
    <lineage>
        <taxon>Bacteria</taxon>
        <taxon>Pseudomonadati</taxon>
        <taxon>Pseudomonadota</taxon>
        <taxon>Gammaproteobacteria</taxon>
        <taxon>Cellvibrionales</taxon>
        <taxon>Cellvibrionaceae</taxon>
        <taxon>Marinimicrobium</taxon>
    </lineage>
</organism>
<dbReference type="Proteomes" id="UP000273643">
    <property type="component" value="Unassembled WGS sequence"/>
</dbReference>